<proteinExistence type="predicted"/>
<comment type="caution">
    <text evidence="7">The sequence shown here is derived from an EMBL/GenBank/DDBJ whole genome shotgun (WGS) entry which is preliminary data.</text>
</comment>
<evidence type="ECO:0000256" key="5">
    <source>
        <dbReference type="ARBA" id="ARBA00023288"/>
    </source>
</evidence>
<dbReference type="Pfam" id="PF13416">
    <property type="entry name" value="SBP_bac_8"/>
    <property type="match status" value="1"/>
</dbReference>
<sequence>MKKQAKLLATLMSVSMLGASLAACAKNNGADNNKAAASASASSSASSSEAPPKEDPLKVNVLIMHTFDNAPKADNRMHQWLLENKNIDIQITTANTKTPADKMNTMLASGDIPDVVSILTDDVNNGIANKWAEAGYIVDLDPWLSKYPDLLKYTDPDFNKVTFASKKDGKMYMIPGNPAANKDVMQMNVGPMIREDWLKQVGMSPPTTTDELYAVLKAFKEKIPDVNGKAVIPASFDNLRQLFMYSWTKSWFDLSEDNKTLHWWFNNPHIVDYMVFMNKLYKDGLLDKETITQQPAQYQAKLSSGRVGFTLNTNGPMDTANGVLKVEDPAKRFIPNPPIQVPGLPMPIYQESSFAMAQALTVSKKFAENTRNMERLMEFLNWSVSNEGATILSTGPDGEYYVKNANGLLEPKPEVKAQQDKADKSFETTTGITYYNLLSAPVIPRATVMPGTDEFIMAQKTWLPAVGEQNVPFNFSGTGPEWDKHWPDLWPEISKWEAKAIFADSEEEVRKITNDMLENFKKIGEPVVTAEKLKLIDEYVQKNKQ</sequence>
<dbReference type="Gene3D" id="3.40.190.10">
    <property type="entry name" value="Periplasmic binding protein-like II"/>
    <property type="match status" value="2"/>
</dbReference>
<dbReference type="Proteomes" id="UP001161691">
    <property type="component" value="Unassembled WGS sequence"/>
</dbReference>
<dbReference type="InterPro" id="IPR006059">
    <property type="entry name" value="SBP"/>
</dbReference>
<feature type="chain" id="PRO_5047256325" evidence="6">
    <location>
        <begin position="26"/>
        <end position="545"/>
    </location>
</feature>
<dbReference type="EMBL" id="JAGRPV010000001">
    <property type="protein sequence ID" value="MDI4645601.1"/>
    <property type="molecule type" value="Genomic_DNA"/>
</dbReference>
<name>A0ABT6TG97_9BACL</name>
<evidence type="ECO:0000256" key="2">
    <source>
        <dbReference type="ARBA" id="ARBA00022729"/>
    </source>
</evidence>
<dbReference type="PROSITE" id="PS51257">
    <property type="entry name" value="PROKAR_LIPOPROTEIN"/>
    <property type="match status" value="1"/>
</dbReference>
<protein>
    <submittedName>
        <fullName evidence="7">Extracellular solute-binding protein</fullName>
    </submittedName>
</protein>
<organism evidence="7 8">
    <name type="scientific">Cohnella hashimotonis</name>
    <dbReference type="NCBI Taxonomy" id="2826895"/>
    <lineage>
        <taxon>Bacteria</taxon>
        <taxon>Bacillati</taxon>
        <taxon>Bacillota</taxon>
        <taxon>Bacilli</taxon>
        <taxon>Bacillales</taxon>
        <taxon>Paenibacillaceae</taxon>
        <taxon>Cohnella</taxon>
    </lineage>
</organism>
<dbReference type="RefSeq" id="WP_282908512.1">
    <property type="nucleotide sequence ID" value="NZ_JAGRPV010000001.1"/>
</dbReference>
<keyword evidence="5" id="KW-0449">Lipoprotein</keyword>
<dbReference type="InterPro" id="IPR050490">
    <property type="entry name" value="Bact_solute-bd_prot1"/>
</dbReference>
<reference evidence="7" key="1">
    <citation type="submission" date="2023-04" db="EMBL/GenBank/DDBJ databases">
        <title>Comparative genomic analysis of Cohnella hashimotonis sp. nov., isolated from the International Space Station.</title>
        <authorList>
            <person name="Venkateswaran K."/>
            <person name="Simpson A."/>
        </authorList>
    </citation>
    <scope>NUCLEOTIDE SEQUENCE</scope>
    <source>
        <strain evidence="7">F6_2S_P_1</strain>
    </source>
</reference>
<evidence type="ECO:0000313" key="8">
    <source>
        <dbReference type="Proteomes" id="UP001161691"/>
    </source>
</evidence>
<feature type="signal peptide" evidence="6">
    <location>
        <begin position="1"/>
        <end position="25"/>
    </location>
</feature>
<evidence type="ECO:0000256" key="6">
    <source>
        <dbReference type="SAM" id="SignalP"/>
    </source>
</evidence>
<evidence type="ECO:0000256" key="1">
    <source>
        <dbReference type="ARBA" id="ARBA00022475"/>
    </source>
</evidence>
<keyword evidence="2 6" id="KW-0732">Signal</keyword>
<keyword evidence="4" id="KW-0564">Palmitate</keyword>
<evidence type="ECO:0000256" key="3">
    <source>
        <dbReference type="ARBA" id="ARBA00023136"/>
    </source>
</evidence>
<keyword evidence="8" id="KW-1185">Reference proteome</keyword>
<accession>A0ABT6TG97</accession>
<evidence type="ECO:0000313" key="7">
    <source>
        <dbReference type="EMBL" id="MDI4645601.1"/>
    </source>
</evidence>
<dbReference type="SUPFAM" id="SSF53850">
    <property type="entry name" value="Periplasmic binding protein-like II"/>
    <property type="match status" value="1"/>
</dbReference>
<evidence type="ECO:0000256" key="4">
    <source>
        <dbReference type="ARBA" id="ARBA00023139"/>
    </source>
</evidence>
<keyword evidence="3" id="KW-0472">Membrane</keyword>
<dbReference type="PANTHER" id="PTHR43649:SF33">
    <property type="entry name" value="POLYGALACTURONAN_RHAMNOGALACTURONAN-BINDING PROTEIN YTCQ"/>
    <property type="match status" value="1"/>
</dbReference>
<gene>
    <name evidence="7" type="ORF">KB449_11540</name>
</gene>
<keyword evidence="1" id="KW-1003">Cell membrane</keyword>
<dbReference type="PANTHER" id="PTHR43649">
    <property type="entry name" value="ARABINOSE-BINDING PROTEIN-RELATED"/>
    <property type="match status" value="1"/>
</dbReference>